<keyword evidence="1" id="KW-0812">Transmembrane</keyword>
<keyword evidence="3" id="KW-1185">Reference proteome</keyword>
<dbReference type="RefSeq" id="WP_209853388.1">
    <property type="nucleotide sequence ID" value="NZ_CBCRVE010000024.1"/>
</dbReference>
<dbReference type="EMBL" id="JAGGKP010000022">
    <property type="protein sequence ID" value="MBP1938671.1"/>
    <property type="molecule type" value="Genomic_DNA"/>
</dbReference>
<keyword evidence="1" id="KW-0472">Membrane</keyword>
<gene>
    <name evidence="2" type="ORF">J2Z20_003613</name>
</gene>
<reference evidence="2 3" key="1">
    <citation type="submission" date="2021-03" db="EMBL/GenBank/DDBJ databases">
        <title>Genomic Encyclopedia of Type Strains, Phase IV (KMG-IV): sequencing the most valuable type-strain genomes for metagenomic binning, comparative biology and taxonomic classification.</title>
        <authorList>
            <person name="Goeker M."/>
        </authorList>
    </citation>
    <scope>NUCLEOTIDE SEQUENCE [LARGE SCALE GENOMIC DNA]</scope>
    <source>
        <strain evidence="2 3">DSM 23491</strain>
    </source>
</reference>
<proteinExistence type="predicted"/>
<evidence type="ECO:0000313" key="2">
    <source>
        <dbReference type="EMBL" id="MBP1938671.1"/>
    </source>
</evidence>
<accession>A0ABS4H814</accession>
<organism evidence="2 3">
    <name type="scientific">Paenibacillus sediminis</name>
    <dbReference type="NCBI Taxonomy" id="664909"/>
    <lineage>
        <taxon>Bacteria</taxon>
        <taxon>Bacillati</taxon>
        <taxon>Bacillota</taxon>
        <taxon>Bacilli</taxon>
        <taxon>Bacillales</taxon>
        <taxon>Paenibacillaceae</taxon>
        <taxon>Paenibacillus</taxon>
    </lineage>
</organism>
<keyword evidence="1" id="KW-1133">Transmembrane helix</keyword>
<feature type="transmembrane region" description="Helical" evidence="1">
    <location>
        <begin position="20"/>
        <end position="41"/>
    </location>
</feature>
<evidence type="ECO:0000256" key="1">
    <source>
        <dbReference type="SAM" id="Phobius"/>
    </source>
</evidence>
<name>A0ABS4H814_9BACL</name>
<protein>
    <submittedName>
        <fullName evidence="2">Uncharacterized protein</fullName>
    </submittedName>
</protein>
<dbReference type="Proteomes" id="UP001519273">
    <property type="component" value="Unassembled WGS sequence"/>
</dbReference>
<sequence>MSDPDKLQYQSPTLRTPDILKRIICLALIYLLYGNQLLMLSNESLKSSIYRTSGELCFGSANIEDTIYYDIHKQLVY</sequence>
<comment type="caution">
    <text evidence="2">The sequence shown here is derived from an EMBL/GenBank/DDBJ whole genome shotgun (WGS) entry which is preliminary data.</text>
</comment>
<evidence type="ECO:0000313" key="3">
    <source>
        <dbReference type="Proteomes" id="UP001519273"/>
    </source>
</evidence>